<proteinExistence type="predicted"/>
<name>A0A0F9TDJ0_9ZZZZ</name>
<evidence type="ECO:0000313" key="1">
    <source>
        <dbReference type="EMBL" id="KKN72997.1"/>
    </source>
</evidence>
<protein>
    <submittedName>
        <fullName evidence="1">Uncharacterized protein</fullName>
    </submittedName>
</protein>
<gene>
    <name evidence="1" type="ORF">LCGC14_0405510</name>
</gene>
<comment type="caution">
    <text evidence="1">The sequence shown here is derived from an EMBL/GenBank/DDBJ whole genome shotgun (WGS) entry which is preliminary data.</text>
</comment>
<organism evidence="1">
    <name type="scientific">marine sediment metagenome</name>
    <dbReference type="NCBI Taxonomy" id="412755"/>
    <lineage>
        <taxon>unclassified sequences</taxon>
        <taxon>metagenomes</taxon>
        <taxon>ecological metagenomes</taxon>
    </lineage>
</organism>
<sequence length="86" mass="9770">MIITIPADYEGVTEETTAEHLGNFEKLLTLALEKEYGDDIVINFREGALETEIKDHEFKDDLSYDDSIGDINYIIAKIWDEGSWAA</sequence>
<dbReference type="AlphaFoldDB" id="A0A0F9TDJ0"/>
<dbReference type="EMBL" id="LAZR01000352">
    <property type="protein sequence ID" value="KKN72997.1"/>
    <property type="molecule type" value="Genomic_DNA"/>
</dbReference>
<reference evidence="1" key="1">
    <citation type="journal article" date="2015" name="Nature">
        <title>Complex archaea that bridge the gap between prokaryotes and eukaryotes.</title>
        <authorList>
            <person name="Spang A."/>
            <person name="Saw J.H."/>
            <person name="Jorgensen S.L."/>
            <person name="Zaremba-Niedzwiedzka K."/>
            <person name="Martijn J."/>
            <person name="Lind A.E."/>
            <person name="van Eijk R."/>
            <person name="Schleper C."/>
            <person name="Guy L."/>
            <person name="Ettema T.J."/>
        </authorList>
    </citation>
    <scope>NUCLEOTIDE SEQUENCE</scope>
</reference>
<accession>A0A0F9TDJ0</accession>